<dbReference type="Proteomes" id="UP000623687">
    <property type="component" value="Unassembled WGS sequence"/>
</dbReference>
<protein>
    <submittedName>
        <fullName evidence="2">Uncharacterized protein</fullName>
    </submittedName>
</protein>
<evidence type="ECO:0000313" key="2">
    <source>
        <dbReference type="EMBL" id="KAF7422788.1"/>
    </source>
</evidence>
<feature type="compositionally biased region" description="Basic residues" evidence="1">
    <location>
        <begin position="445"/>
        <end position="458"/>
    </location>
</feature>
<organism evidence="2 3">
    <name type="scientific">Pleurotus ostreatus</name>
    <name type="common">Oyster mushroom</name>
    <name type="synonym">White-rot fungus</name>
    <dbReference type="NCBI Taxonomy" id="5322"/>
    <lineage>
        <taxon>Eukaryota</taxon>
        <taxon>Fungi</taxon>
        <taxon>Dikarya</taxon>
        <taxon>Basidiomycota</taxon>
        <taxon>Agaricomycotina</taxon>
        <taxon>Agaricomycetes</taxon>
        <taxon>Agaricomycetidae</taxon>
        <taxon>Agaricales</taxon>
        <taxon>Pleurotineae</taxon>
        <taxon>Pleurotaceae</taxon>
        <taxon>Pleurotus</taxon>
    </lineage>
</organism>
<dbReference type="EMBL" id="JACETU010000008">
    <property type="protein sequence ID" value="KAF7422788.1"/>
    <property type="molecule type" value="Genomic_DNA"/>
</dbReference>
<feature type="region of interest" description="Disordered" evidence="1">
    <location>
        <begin position="414"/>
        <end position="458"/>
    </location>
</feature>
<keyword evidence="3" id="KW-1185">Reference proteome</keyword>
<dbReference type="OrthoDB" id="2755229at2759"/>
<feature type="compositionally biased region" description="Basic and acidic residues" evidence="1">
    <location>
        <begin position="425"/>
        <end position="444"/>
    </location>
</feature>
<accession>A0A8H7DRK1</accession>
<feature type="compositionally biased region" description="Basic and acidic residues" evidence="1">
    <location>
        <begin position="41"/>
        <end position="53"/>
    </location>
</feature>
<evidence type="ECO:0000256" key="1">
    <source>
        <dbReference type="SAM" id="MobiDB-lite"/>
    </source>
</evidence>
<dbReference type="RefSeq" id="XP_036627820.1">
    <property type="nucleotide sequence ID" value="XM_036780437.1"/>
</dbReference>
<proteinExistence type="predicted"/>
<feature type="compositionally biased region" description="Polar residues" evidence="1">
    <location>
        <begin position="11"/>
        <end position="22"/>
    </location>
</feature>
<comment type="caution">
    <text evidence="2">The sequence shown here is derived from an EMBL/GenBank/DDBJ whole genome shotgun (WGS) entry which is preliminary data.</text>
</comment>
<dbReference type="VEuPathDB" id="FungiDB:PC9H_010947"/>
<reference evidence="2" key="1">
    <citation type="submission" date="2019-07" db="EMBL/GenBank/DDBJ databases">
        <authorList>
            <person name="Palmer J.M."/>
        </authorList>
    </citation>
    <scope>NUCLEOTIDE SEQUENCE</scope>
    <source>
        <strain evidence="2">PC9</strain>
    </source>
</reference>
<gene>
    <name evidence="2" type="ORF">PC9H_010947</name>
</gene>
<sequence>MTSKRKRENTDNSPGSKTTANGDSGGRGSLPRTRPGLEIVATRKDPGKEEDSRPKKKKKDYVPCQPPTITTGQSTMKLSIEWTVEQRTIWEGETRRQIATVRSPFAEQVIGFKPEENPHWSETIPTPPAASILKCSMPITQAPFPDVCFSSVTIFGNVRKEVAEELKAHSESYMALIPFGAGNKIFEQARVLTTATADLVSALANDGTQYSVAAPVQEDAPPHKAWFARPFAMILKDPSPSLRKTLLDTKTVAYRRNGENFAFLSSNIPLSENSWIVCNFKGGPVMNRPEKMTEALTAISRQICQLNGLRSLANRILSKEGVGQSSEERIHVAIAGLSLIYIDRRDEEDREDPVWQLHGKPLTKLDKEHREWLRAVRHVSFFIDSTTELIQERARVGCVWCKSELHTNLNCPLPRVKDWLGPQPPKERLTPEPRDTSSSKEGKRATRKERKGKGKARD</sequence>
<dbReference type="AlphaFoldDB" id="A0A8H7DRK1"/>
<feature type="region of interest" description="Disordered" evidence="1">
    <location>
        <begin position="1"/>
        <end position="74"/>
    </location>
</feature>
<name>A0A8H7DRK1_PLEOS</name>
<evidence type="ECO:0000313" key="3">
    <source>
        <dbReference type="Proteomes" id="UP000623687"/>
    </source>
</evidence>
<dbReference type="GeneID" id="59380765"/>